<dbReference type="Proteomes" id="UP001286313">
    <property type="component" value="Unassembled WGS sequence"/>
</dbReference>
<feature type="signal peptide" evidence="1">
    <location>
        <begin position="1"/>
        <end position="19"/>
    </location>
</feature>
<protein>
    <submittedName>
        <fullName evidence="2">Uncharacterized protein</fullName>
    </submittedName>
</protein>
<feature type="chain" id="PRO_5042100894" evidence="1">
    <location>
        <begin position="20"/>
        <end position="176"/>
    </location>
</feature>
<keyword evidence="1" id="KW-0732">Signal</keyword>
<evidence type="ECO:0000256" key="1">
    <source>
        <dbReference type="SAM" id="SignalP"/>
    </source>
</evidence>
<sequence length="176" mass="19899">MILVVSVAVMVGWWVSGKAIKTAVQYSISEPCNNSPPSSIDGSANVRILHIAKTPTSRHHLPSLNKSHQNDHQYQIQDGKAFTPIQSLSDLHETRPYPHVISPLINWLRAHVNQIMRDETGNSRIQNFADNFVIDGREVLRYGWEGVPPASKRQHYSKFVGSTFAFGCIFEQFRKC</sequence>
<name>A0AAE1ENI2_PETCI</name>
<proteinExistence type="predicted"/>
<accession>A0AAE1ENI2</accession>
<dbReference type="EMBL" id="JAWQEG010005143">
    <property type="protein sequence ID" value="KAK3859002.1"/>
    <property type="molecule type" value="Genomic_DNA"/>
</dbReference>
<evidence type="ECO:0000313" key="3">
    <source>
        <dbReference type="Proteomes" id="UP001286313"/>
    </source>
</evidence>
<comment type="caution">
    <text evidence="2">The sequence shown here is derived from an EMBL/GenBank/DDBJ whole genome shotgun (WGS) entry which is preliminary data.</text>
</comment>
<organism evidence="2 3">
    <name type="scientific">Petrolisthes cinctipes</name>
    <name type="common">Flat porcelain crab</name>
    <dbReference type="NCBI Taxonomy" id="88211"/>
    <lineage>
        <taxon>Eukaryota</taxon>
        <taxon>Metazoa</taxon>
        <taxon>Ecdysozoa</taxon>
        <taxon>Arthropoda</taxon>
        <taxon>Crustacea</taxon>
        <taxon>Multicrustacea</taxon>
        <taxon>Malacostraca</taxon>
        <taxon>Eumalacostraca</taxon>
        <taxon>Eucarida</taxon>
        <taxon>Decapoda</taxon>
        <taxon>Pleocyemata</taxon>
        <taxon>Anomura</taxon>
        <taxon>Galatheoidea</taxon>
        <taxon>Porcellanidae</taxon>
        <taxon>Petrolisthes</taxon>
    </lineage>
</organism>
<evidence type="ECO:0000313" key="2">
    <source>
        <dbReference type="EMBL" id="KAK3859002.1"/>
    </source>
</evidence>
<reference evidence="2" key="1">
    <citation type="submission" date="2023-10" db="EMBL/GenBank/DDBJ databases">
        <title>Genome assemblies of two species of porcelain crab, Petrolisthes cinctipes and Petrolisthes manimaculis (Anomura: Porcellanidae).</title>
        <authorList>
            <person name="Angst P."/>
        </authorList>
    </citation>
    <scope>NUCLEOTIDE SEQUENCE</scope>
    <source>
        <strain evidence="2">PB745_01</strain>
        <tissue evidence="2">Gill</tissue>
    </source>
</reference>
<gene>
    <name evidence="2" type="ORF">Pcinc_034838</name>
</gene>
<keyword evidence="3" id="KW-1185">Reference proteome</keyword>
<dbReference type="AlphaFoldDB" id="A0AAE1ENI2"/>